<dbReference type="EMBL" id="CP111015">
    <property type="protein sequence ID" value="WAR01771.1"/>
    <property type="molecule type" value="Genomic_DNA"/>
</dbReference>
<reference evidence="1" key="1">
    <citation type="submission" date="2022-11" db="EMBL/GenBank/DDBJ databases">
        <title>Centuries of genome instability and evolution in soft-shell clam transmissible cancer (bioRxiv).</title>
        <authorList>
            <person name="Hart S.F.M."/>
            <person name="Yonemitsu M.A."/>
            <person name="Giersch R.M."/>
            <person name="Beal B.F."/>
            <person name="Arriagada G."/>
            <person name="Davis B.W."/>
            <person name="Ostrander E.A."/>
            <person name="Goff S.P."/>
            <person name="Metzger M.J."/>
        </authorList>
    </citation>
    <scope>NUCLEOTIDE SEQUENCE</scope>
    <source>
        <strain evidence="1">MELC-2E11</strain>
        <tissue evidence="1">Siphon/mantle</tissue>
    </source>
</reference>
<organism evidence="1 2">
    <name type="scientific">Mya arenaria</name>
    <name type="common">Soft-shell clam</name>
    <dbReference type="NCBI Taxonomy" id="6604"/>
    <lineage>
        <taxon>Eukaryota</taxon>
        <taxon>Metazoa</taxon>
        <taxon>Spiralia</taxon>
        <taxon>Lophotrochozoa</taxon>
        <taxon>Mollusca</taxon>
        <taxon>Bivalvia</taxon>
        <taxon>Autobranchia</taxon>
        <taxon>Heteroconchia</taxon>
        <taxon>Euheterodonta</taxon>
        <taxon>Imparidentia</taxon>
        <taxon>Neoheterodontei</taxon>
        <taxon>Myida</taxon>
        <taxon>Myoidea</taxon>
        <taxon>Myidae</taxon>
        <taxon>Mya</taxon>
    </lineage>
</organism>
<protein>
    <submittedName>
        <fullName evidence="1">PIFO-like protein</fullName>
    </submittedName>
</protein>
<dbReference type="Proteomes" id="UP001164746">
    <property type="component" value="Chromosome 4"/>
</dbReference>
<dbReference type="Pfam" id="PF07004">
    <property type="entry name" value="SHIPPO-rpt"/>
    <property type="match status" value="1"/>
</dbReference>
<name>A0ABY7DZU3_MYAAR</name>
<dbReference type="PANTHER" id="PTHR31508:SF2">
    <property type="entry name" value="PROTEIN PITCHFORK"/>
    <property type="match status" value="1"/>
</dbReference>
<sequence>MEVEALSVASNSQPNLHELLGITKTPQKGNRVDKGTKISFMTTLDREMFPTKMPQNRFGNEICPLRGAPHRGPGCYENEEKTNFWYDIEHKINSTKGYTLGARTGPRFPKKNVGGLIKANTAFDFLNSDSNIPKLERHITTASMFQTPSPMAYQTTCTDLKEFETSEKPFLVGAERFPVYRRDIEEVLPGAGAYEHQVRRNRKVQWHQSFGGAPILMPTIQVRSIIDQNTEKLYSTKEEKKYNRKLAYMKLYY</sequence>
<keyword evidence="2" id="KW-1185">Reference proteome</keyword>
<evidence type="ECO:0000313" key="2">
    <source>
        <dbReference type="Proteomes" id="UP001164746"/>
    </source>
</evidence>
<dbReference type="PANTHER" id="PTHR31508">
    <property type="entry name" value="PROTEIN PITCHFORK"/>
    <property type="match status" value="1"/>
</dbReference>
<evidence type="ECO:0000313" key="1">
    <source>
        <dbReference type="EMBL" id="WAR01771.1"/>
    </source>
</evidence>
<accession>A0ABY7DZU3</accession>
<gene>
    <name evidence="1" type="ORF">MAR_008329</name>
</gene>
<proteinExistence type="predicted"/>
<dbReference type="InterPro" id="IPR033602">
    <property type="entry name" value="CIMAP3"/>
</dbReference>
<dbReference type="InterPro" id="IPR010736">
    <property type="entry name" value="SHIPPO-rpt"/>
</dbReference>